<feature type="transmembrane region" description="Helical" evidence="1">
    <location>
        <begin position="81"/>
        <end position="101"/>
    </location>
</feature>
<dbReference type="Proteomes" id="UP000504693">
    <property type="component" value="Chromosome"/>
</dbReference>
<feature type="transmembrane region" description="Helical" evidence="1">
    <location>
        <begin position="107"/>
        <end position="129"/>
    </location>
</feature>
<evidence type="ECO:0000313" key="2">
    <source>
        <dbReference type="EMBL" id="QKG70521.1"/>
    </source>
</evidence>
<organism evidence="2 3">
    <name type="scientific">Erythrobacter mangrovi</name>
    <dbReference type="NCBI Taxonomy" id="2739433"/>
    <lineage>
        <taxon>Bacteria</taxon>
        <taxon>Pseudomonadati</taxon>
        <taxon>Pseudomonadota</taxon>
        <taxon>Alphaproteobacteria</taxon>
        <taxon>Sphingomonadales</taxon>
        <taxon>Erythrobacteraceae</taxon>
        <taxon>Erythrobacter/Porphyrobacter group</taxon>
        <taxon>Erythrobacter</taxon>
    </lineage>
</organism>
<protein>
    <submittedName>
        <fullName evidence="2">Uncharacterized protein</fullName>
    </submittedName>
</protein>
<name>A0A7D4B8U3_9SPHN</name>
<reference evidence="2 3" key="1">
    <citation type="submission" date="2020-05" db="EMBL/GenBank/DDBJ databases">
        <title>Erythrobacter mangrovi sp. nov., isolated from rhizosphere soil of mangrove plant (Kandelia candel).</title>
        <authorList>
            <person name="Ye Y.H."/>
        </authorList>
    </citation>
    <scope>NUCLEOTIDE SEQUENCE [LARGE SCALE GENOMIC DNA]</scope>
    <source>
        <strain evidence="2 3">EB310</strain>
    </source>
</reference>
<keyword evidence="3" id="KW-1185">Reference proteome</keyword>
<evidence type="ECO:0000313" key="3">
    <source>
        <dbReference type="Proteomes" id="UP000504693"/>
    </source>
</evidence>
<dbReference type="KEGG" id="emv:HQR01_03590"/>
<proteinExistence type="predicted"/>
<feature type="transmembrane region" description="Helical" evidence="1">
    <location>
        <begin position="24"/>
        <end position="43"/>
    </location>
</feature>
<accession>A0A7D4B8U3</accession>
<gene>
    <name evidence="2" type="ORF">HQR01_03590</name>
</gene>
<dbReference type="RefSeq" id="WP_173212639.1">
    <property type="nucleotide sequence ID" value="NZ_CP053921.1"/>
</dbReference>
<evidence type="ECO:0000256" key="1">
    <source>
        <dbReference type="SAM" id="Phobius"/>
    </source>
</evidence>
<keyword evidence="1" id="KW-1133">Transmembrane helix</keyword>
<dbReference type="AlphaFoldDB" id="A0A7D4B8U3"/>
<keyword evidence="1" id="KW-0812">Transmembrane</keyword>
<dbReference type="EMBL" id="CP053921">
    <property type="protein sequence ID" value="QKG70521.1"/>
    <property type="molecule type" value="Genomic_DNA"/>
</dbReference>
<feature type="transmembrane region" description="Helical" evidence="1">
    <location>
        <begin position="49"/>
        <end position="69"/>
    </location>
</feature>
<keyword evidence="1" id="KW-0472">Membrane</keyword>
<sequence>MAGTKRASPTGPDAAGGLRGRLPFLLAGLVVGAMALVLTVSGGQVSDTTFVFGANSFALTFAVIALALFAAMRLPRVHARVVGGASATIIGATGLLVVYHGQVTSGLPFATVLWLPLVAVALLCAVAAWRA</sequence>